<dbReference type="EMBL" id="JACHMI010000001">
    <property type="protein sequence ID" value="MBB6550146.1"/>
    <property type="molecule type" value="Genomic_DNA"/>
</dbReference>
<keyword evidence="2" id="KW-1185">Reference proteome</keyword>
<evidence type="ECO:0000313" key="1">
    <source>
        <dbReference type="EMBL" id="MBB6550146.1"/>
    </source>
</evidence>
<reference evidence="1 2" key="1">
    <citation type="submission" date="2020-08" db="EMBL/GenBank/DDBJ databases">
        <title>Sequencing the genomes of 1000 actinobacteria strains.</title>
        <authorList>
            <person name="Klenk H.-P."/>
        </authorList>
    </citation>
    <scope>NUCLEOTIDE SEQUENCE [LARGE SCALE GENOMIC DNA]</scope>
    <source>
        <strain evidence="1 2">DSM 43768</strain>
    </source>
</reference>
<accession>A0A7X0NVH0</accession>
<organism evidence="1 2">
    <name type="scientific">Nonomuraea rubra</name>
    <dbReference type="NCBI Taxonomy" id="46180"/>
    <lineage>
        <taxon>Bacteria</taxon>
        <taxon>Bacillati</taxon>
        <taxon>Actinomycetota</taxon>
        <taxon>Actinomycetes</taxon>
        <taxon>Streptosporangiales</taxon>
        <taxon>Streptosporangiaceae</taxon>
        <taxon>Nonomuraea</taxon>
    </lineage>
</organism>
<evidence type="ECO:0000313" key="2">
    <source>
        <dbReference type="Proteomes" id="UP000565579"/>
    </source>
</evidence>
<dbReference type="Proteomes" id="UP000565579">
    <property type="component" value="Unassembled WGS sequence"/>
</dbReference>
<proteinExistence type="predicted"/>
<name>A0A7X0NVH0_9ACTN</name>
<comment type="caution">
    <text evidence="1">The sequence shown here is derived from an EMBL/GenBank/DDBJ whole genome shotgun (WGS) entry which is preliminary data.</text>
</comment>
<dbReference type="AlphaFoldDB" id="A0A7X0NVH0"/>
<protein>
    <submittedName>
        <fullName evidence="1">Uncharacterized protein</fullName>
    </submittedName>
</protein>
<gene>
    <name evidence="1" type="ORF">HD593_004941</name>
</gene>
<sequence length="29" mass="3030">MRGSRAVIGASHPVAVTETILEAVAHVRT</sequence>